<dbReference type="PANTHER" id="PTHR10000:SF8">
    <property type="entry name" value="HAD SUPERFAMILY HYDROLASE-LIKE, TYPE 3"/>
    <property type="match status" value="1"/>
</dbReference>
<name>A0A0R2LPD0_9LACO</name>
<dbReference type="CDD" id="cd07516">
    <property type="entry name" value="HAD_Pase"/>
    <property type="match status" value="1"/>
</dbReference>
<dbReference type="InterPro" id="IPR006379">
    <property type="entry name" value="HAD-SF_hydro_IIB"/>
</dbReference>
<evidence type="ECO:0000313" key="1">
    <source>
        <dbReference type="EMBL" id="KRO01392.1"/>
    </source>
</evidence>
<dbReference type="GO" id="GO:0000287">
    <property type="term" value="F:magnesium ion binding"/>
    <property type="evidence" value="ECO:0007669"/>
    <property type="project" value="TreeGrafter"/>
</dbReference>
<dbReference type="NCBIfam" id="TIGR00099">
    <property type="entry name" value="Cof-subfamily"/>
    <property type="match status" value="1"/>
</dbReference>
<proteinExistence type="predicted"/>
<evidence type="ECO:0000313" key="2">
    <source>
        <dbReference type="Proteomes" id="UP000051886"/>
    </source>
</evidence>
<dbReference type="Proteomes" id="UP000051886">
    <property type="component" value="Unassembled WGS sequence"/>
</dbReference>
<dbReference type="GO" id="GO:0005829">
    <property type="term" value="C:cytosol"/>
    <property type="evidence" value="ECO:0007669"/>
    <property type="project" value="TreeGrafter"/>
</dbReference>
<sequence>MDNTLITSNNEISPGVNAAIKNYVQNGGIFVLASARPPLGMRDLVEQLDCGALIICLNGALILQSSSDDAQTRTLFEQSMEPNVLTTILTINQSQHLSLSINVFARQKWLVQKSDYWVQQEEDITGAKATIAPFEQQLGTAQQPIHKILCMGQPEEISILEQQLEKFPQLHLSYQRSKPTYLEIVDASVSKMKAIEKVAEFTKTSLSQTMAIGDGENDLPMIKDTGIGIAVANSFPKVKAVADHVVSSNNDDGVAEALRKYTNMD</sequence>
<dbReference type="EMBL" id="JQCN01000008">
    <property type="protein sequence ID" value="KRO01392.1"/>
    <property type="molecule type" value="Genomic_DNA"/>
</dbReference>
<dbReference type="InterPro" id="IPR036412">
    <property type="entry name" value="HAD-like_sf"/>
</dbReference>
<dbReference type="InterPro" id="IPR000150">
    <property type="entry name" value="Cof"/>
</dbReference>
<dbReference type="NCBIfam" id="TIGR01484">
    <property type="entry name" value="HAD-SF-IIB"/>
    <property type="match status" value="1"/>
</dbReference>
<keyword evidence="1" id="KW-0378">Hydrolase</keyword>
<dbReference type="InterPro" id="IPR023214">
    <property type="entry name" value="HAD_sf"/>
</dbReference>
<protein>
    <submittedName>
        <fullName evidence="1">Hydrolase of the HAD superfamily protein</fullName>
    </submittedName>
</protein>
<dbReference type="PATRIC" id="fig|449659.4.peg.277"/>
<dbReference type="Gene3D" id="3.40.50.1000">
    <property type="entry name" value="HAD superfamily/HAD-like"/>
    <property type="match status" value="1"/>
</dbReference>
<gene>
    <name evidence="1" type="ORF">IV66_GL000278</name>
</gene>
<dbReference type="Pfam" id="PF08282">
    <property type="entry name" value="Hydrolase_3"/>
    <property type="match status" value="1"/>
</dbReference>
<dbReference type="GO" id="GO:0016791">
    <property type="term" value="F:phosphatase activity"/>
    <property type="evidence" value="ECO:0007669"/>
    <property type="project" value="TreeGrafter"/>
</dbReference>
<accession>A0A0R2LPD0</accession>
<dbReference type="PANTHER" id="PTHR10000">
    <property type="entry name" value="PHOSPHOSERINE PHOSPHATASE"/>
    <property type="match status" value="1"/>
</dbReference>
<reference evidence="1 2" key="1">
    <citation type="journal article" date="2015" name="Genome Announc.">
        <title>Expanding the biotechnology potential of lactobacilli through comparative genomics of 213 strains and associated genera.</title>
        <authorList>
            <person name="Sun Z."/>
            <person name="Harris H.M."/>
            <person name="McCann A."/>
            <person name="Guo C."/>
            <person name="Argimon S."/>
            <person name="Zhang W."/>
            <person name="Yang X."/>
            <person name="Jeffery I.B."/>
            <person name="Cooney J.C."/>
            <person name="Kagawa T.F."/>
            <person name="Liu W."/>
            <person name="Song Y."/>
            <person name="Salvetti E."/>
            <person name="Wrobel A."/>
            <person name="Rasinkangas P."/>
            <person name="Parkhill J."/>
            <person name="Rea M.C."/>
            <person name="O'Sullivan O."/>
            <person name="Ritari J."/>
            <person name="Douillard F.P."/>
            <person name="Paul Ross R."/>
            <person name="Yang R."/>
            <person name="Briner A.E."/>
            <person name="Felis G.E."/>
            <person name="de Vos W.M."/>
            <person name="Barrangou R."/>
            <person name="Klaenhammer T.R."/>
            <person name="Caufield P.W."/>
            <person name="Cui Y."/>
            <person name="Zhang H."/>
            <person name="O'Toole P.W."/>
        </authorList>
    </citation>
    <scope>NUCLEOTIDE SEQUENCE [LARGE SCALE GENOMIC DNA]</scope>
    <source>
        <strain evidence="1 2">NBRC 103219</strain>
    </source>
</reference>
<dbReference type="STRING" id="449659.IV66_GL000278"/>
<comment type="caution">
    <text evidence="1">The sequence shown here is derived from an EMBL/GenBank/DDBJ whole genome shotgun (WGS) entry which is preliminary data.</text>
</comment>
<dbReference type="Gene3D" id="3.30.1240.10">
    <property type="match status" value="1"/>
</dbReference>
<dbReference type="SUPFAM" id="SSF56784">
    <property type="entry name" value="HAD-like"/>
    <property type="match status" value="1"/>
</dbReference>
<dbReference type="AlphaFoldDB" id="A0A0R2LPD0"/>
<organism evidence="1 2">
    <name type="scientific">Ligilactobacillus pobuzihii</name>
    <dbReference type="NCBI Taxonomy" id="449659"/>
    <lineage>
        <taxon>Bacteria</taxon>
        <taxon>Bacillati</taxon>
        <taxon>Bacillota</taxon>
        <taxon>Bacilli</taxon>
        <taxon>Lactobacillales</taxon>
        <taxon>Lactobacillaceae</taxon>
        <taxon>Ligilactobacillus</taxon>
    </lineage>
</organism>
<keyword evidence="2" id="KW-1185">Reference proteome</keyword>